<dbReference type="InterPro" id="IPR011057">
    <property type="entry name" value="Mss4-like_sf"/>
</dbReference>
<dbReference type="InterPro" id="IPR052355">
    <property type="entry name" value="CENP-V-like"/>
</dbReference>
<reference evidence="5 6" key="1">
    <citation type="submission" date="2017-10" db="EMBL/GenBank/DDBJ databases">
        <title>Whole genome sequencing of members of genus Pseudoxanthomonas.</title>
        <authorList>
            <person name="Kumar S."/>
            <person name="Bansal K."/>
            <person name="Kaur A."/>
            <person name="Patil P."/>
            <person name="Sharma S."/>
            <person name="Patil P.B."/>
        </authorList>
    </citation>
    <scope>NUCLEOTIDE SEQUENCE [LARGE SCALE GENOMIC DNA]</scope>
    <source>
        <strain evidence="5 6">DSM 17801</strain>
    </source>
</reference>
<evidence type="ECO:0000313" key="6">
    <source>
        <dbReference type="Proteomes" id="UP000788419"/>
    </source>
</evidence>
<dbReference type="PROSITE" id="PS51891">
    <property type="entry name" value="CENP_V_GFA"/>
    <property type="match status" value="1"/>
</dbReference>
<accession>A0ABQ6Z676</accession>
<name>A0ABQ6Z676_9GAMM</name>
<dbReference type="InterPro" id="IPR006913">
    <property type="entry name" value="CENP-V/GFA"/>
</dbReference>
<evidence type="ECO:0000256" key="2">
    <source>
        <dbReference type="ARBA" id="ARBA00022723"/>
    </source>
</evidence>
<evidence type="ECO:0000259" key="4">
    <source>
        <dbReference type="PROSITE" id="PS51891"/>
    </source>
</evidence>
<dbReference type="EMBL" id="PDWN01000010">
    <property type="protein sequence ID" value="KAF1693900.1"/>
    <property type="molecule type" value="Genomic_DNA"/>
</dbReference>
<dbReference type="Proteomes" id="UP000788419">
    <property type="component" value="Unassembled WGS sequence"/>
</dbReference>
<dbReference type="RefSeq" id="WP_162410697.1">
    <property type="nucleotide sequence ID" value="NZ_PDWN01000010.1"/>
</dbReference>
<organism evidence="5 6">
    <name type="scientific">Pseudoxanthomonas daejeonensis</name>
    <dbReference type="NCBI Taxonomy" id="266062"/>
    <lineage>
        <taxon>Bacteria</taxon>
        <taxon>Pseudomonadati</taxon>
        <taxon>Pseudomonadota</taxon>
        <taxon>Gammaproteobacteria</taxon>
        <taxon>Lysobacterales</taxon>
        <taxon>Lysobacteraceae</taxon>
        <taxon>Pseudoxanthomonas</taxon>
    </lineage>
</organism>
<sequence length="134" mass="14639">MEKTYHGSCHCGAVRYRATLDLAAGTGKCNCTYCSKIRNWSTTAKDFELLQGEDALGDYGKDWGEGNIHHRFCSRCGINLYGHGFIAEAGGAFVSVQVNTLDDASIDELVSGPVHYADGRNDNWMNPPADTRAM</sequence>
<evidence type="ECO:0000256" key="1">
    <source>
        <dbReference type="ARBA" id="ARBA00005495"/>
    </source>
</evidence>
<protein>
    <submittedName>
        <fullName evidence="5">Glutathione-dependent formaldehyde-activating protein</fullName>
    </submittedName>
</protein>
<evidence type="ECO:0000256" key="3">
    <source>
        <dbReference type="ARBA" id="ARBA00022833"/>
    </source>
</evidence>
<keyword evidence="6" id="KW-1185">Reference proteome</keyword>
<dbReference type="SUPFAM" id="SSF51316">
    <property type="entry name" value="Mss4-like"/>
    <property type="match status" value="1"/>
</dbReference>
<comment type="caution">
    <text evidence="5">The sequence shown here is derived from an EMBL/GenBank/DDBJ whole genome shotgun (WGS) entry which is preliminary data.</text>
</comment>
<keyword evidence="2" id="KW-0479">Metal-binding</keyword>
<dbReference type="PANTHER" id="PTHR28620:SF1">
    <property type="entry name" value="CENP-V_GFA DOMAIN-CONTAINING PROTEIN"/>
    <property type="match status" value="1"/>
</dbReference>
<comment type="similarity">
    <text evidence="1">Belongs to the Gfa family.</text>
</comment>
<gene>
    <name evidence="5" type="ORF">CSC65_11280</name>
</gene>
<proteinExistence type="inferred from homology"/>
<feature type="domain" description="CENP-V/GFA" evidence="4">
    <location>
        <begin position="5"/>
        <end position="117"/>
    </location>
</feature>
<dbReference type="PANTHER" id="PTHR28620">
    <property type="entry name" value="CENTROMERE PROTEIN V"/>
    <property type="match status" value="1"/>
</dbReference>
<evidence type="ECO:0000313" key="5">
    <source>
        <dbReference type="EMBL" id="KAF1693900.1"/>
    </source>
</evidence>
<dbReference type="Pfam" id="PF04828">
    <property type="entry name" value="GFA"/>
    <property type="match status" value="1"/>
</dbReference>
<keyword evidence="3" id="KW-0862">Zinc</keyword>
<dbReference type="Gene3D" id="2.170.150.70">
    <property type="match status" value="1"/>
</dbReference>